<evidence type="ECO:0000313" key="1">
    <source>
        <dbReference type="EMBL" id="XBH17310.1"/>
    </source>
</evidence>
<proteinExistence type="predicted"/>
<protein>
    <submittedName>
        <fullName evidence="1">TIGR03435 family protein</fullName>
    </submittedName>
</protein>
<dbReference type="InterPro" id="IPR017801">
    <property type="entry name" value="DUF3738"/>
</dbReference>
<dbReference type="RefSeq" id="WP_348262541.1">
    <property type="nucleotide sequence ID" value="NZ_CP121196.1"/>
</dbReference>
<dbReference type="AlphaFoldDB" id="A0AAU7DJ12"/>
<sequence length="255" mass="28737">MQKLIVAIFFVATLFQAKSQDVVGKPLMWDVVSIKPHRALDDRAMTRTLPDGFEMVNMTIHSVVSQAFPVRSADQIFGWPSWTNSDRFDFRAKMDAETTEAFRKLRGSDSSDMWQLMFRQLLEERMGLKYHVERRELPVYDLVVAKHGPKLKLSATDEQSTSQSSPGWLSVHRTPASGLAGILSGIVGRQVNDKTGLSGLYDIELTWHWNNDPESVETGPSLFTALQEQLGLRLEAAKAPIEVVVIDHLERPSEN</sequence>
<accession>A0AAU7DJ12</accession>
<gene>
    <name evidence="1" type="ORF">P8935_22430</name>
</gene>
<dbReference type="EMBL" id="CP121196">
    <property type="protein sequence ID" value="XBH17310.1"/>
    <property type="molecule type" value="Genomic_DNA"/>
</dbReference>
<dbReference type="Pfam" id="PF12543">
    <property type="entry name" value="DUF3738"/>
    <property type="match status" value="1"/>
</dbReference>
<dbReference type="NCBIfam" id="TIGR03435">
    <property type="entry name" value="Soli_TIGR03435"/>
    <property type="match status" value="1"/>
</dbReference>
<reference evidence="1" key="1">
    <citation type="submission" date="2023-03" db="EMBL/GenBank/DDBJ databases">
        <title>Edaphobacter sp.</title>
        <authorList>
            <person name="Huber K.J."/>
            <person name="Papendorf J."/>
            <person name="Pilke C."/>
            <person name="Bunk B."/>
            <person name="Sproeer C."/>
            <person name="Pester M."/>
        </authorList>
    </citation>
    <scope>NUCLEOTIDE SEQUENCE</scope>
    <source>
        <strain evidence="1">DSM 110680</strain>
    </source>
</reference>
<organism evidence="1">
    <name type="scientific">Telmatobacter sp. DSM 110680</name>
    <dbReference type="NCBI Taxonomy" id="3036704"/>
    <lineage>
        <taxon>Bacteria</taxon>
        <taxon>Pseudomonadati</taxon>
        <taxon>Acidobacteriota</taxon>
        <taxon>Terriglobia</taxon>
        <taxon>Terriglobales</taxon>
        <taxon>Acidobacteriaceae</taxon>
        <taxon>Telmatobacter</taxon>
    </lineage>
</organism>
<name>A0AAU7DJ12_9BACT</name>